<comment type="caution">
    <text evidence="2">The sequence shown here is derived from an EMBL/GenBank/DDBJ whole genome shotgun (WGS) entry which is preliminary data.</text>
</comment>
<dbReference type="InterPro" id="IPR053521">
    <property type="entry name" value="McjB-like"/>
</dbReference>
<dbReference type="Proteomes" id="UP000248764">
    <property type="component" value="Unassembled WGS sequence"/>
</dbReference>
<proteinExistence type="predicted"/>
<protein>
    <recommendedName>
        <fullName evidence="1">Microcin J25-processing protein McjB C-terminal domain-containing protein</fullName>
    </recommendedName>
</protein>
<organism evidence="2 3">
    <name type="scientific">Jiangella anatolica</name>
    <dbReference type="NCBI Taxonomy" id="2670374"/>
    <lineage>
        <taxon>Bacteria</taxon>
        <taxon>Bacillati</taxon>
        <taxon>Actinomycetota</taxon>
        <taxon>Actinomycetes</taxon>
        <taxon>Jiangellales</taxon>
        <taxon>Jiangellaceae</taxon>
        <taxon>Jiangella</taxon>
    </lineage>
</organism>
<gene>
    <name evidence="2" type="ORF">C1I92_05115</name>
</gene>
<keyword evidence="3" id="KW-1185">Reference proteome</keyword>
<dbReference type="InterPro" id="IPR032708">
    <property type="entry name" value="McjB_C"/>
</dbReference>
<name>A0A2W2BHK3_9ACTN</name>
<dbReference type="EMBL" id="POTW01000008">
    <property type="protein sequence ID" value="PZF85492.1"/>
    <property type="molecule type" value="Genomic_DNA"/>
</dbReference>
<accession>A0A2W2BHK3</accession>
<sequence>MGRQRRRHHAGRPGRAALGLAVGPSVDALGDAAAAGVAVGAAGRGRGRPVSAAGWWRGLRSVRAWPVAARAVAITVVVELGLRVTTLPRLSAFIGVPLRLDDRPAVLGAPSPGLLDVRELRALGISERVVRRWPFGDTCLRRALVSGHLLRRRKPALRVGVAKVDGRIQAHAWLEIDGVSLDPEGSATYRTFEAMGGTR</sequence>
<reference evidence="2 3" key="1">
    <citation type="submission" date="2018-01" db="EMBL/GenBank/DDBJ databases">
        <title>Draft genome sequence of Jiangella sp. GTF31.</title>
        <authorList>
            <person name="Sahin N."/>
            <person name="Ay H."/>
            <person name="Saygin H."/>
        </authorList>
    </citation>
    <scope>NUCLEOTIDE SEQUENCE [LARGE SCALE GENOMIC DNA]</scope>
    <source>
        <strain evidence="2 3">GTF31</strain>
    </source>
</reference>
<feature type="domain" description="Microcin J25-processing protein McjB C-terminal" evidence="1">
    <location>
        <begin position="111"/>
        <end position="193"/>
    </location>
</feature>
<evidence type="ECO:0000313" key="2">
    <source>
        <dbReference type="EMBL" id="PZF85492.1"/>
    </source>
</evidence>
<dbReference type="NCBIfam" id="NF033537">
    <property type="entry name" value="lasso_biosyn_B2"/>
    <property type="match status" value="1"/>
</dbReference>
<dbReference type="AlphaFoldDB" id="A0A2W2BHK3"/>
<evidence type="ECO:0000259" key="1">
    <source>
        <dbReference type="Pfam" id="PF13471"/>
    </source>
</evidence>
<dbReference type="Pfam" id="PF13471">
    <property type="entry name" value="Transglut_core3"/>
    <property type="match status" value="1"/>
</dbReference>
<evidence type="ECO:0000313" key="3">
    <source>
        <dbReference type="Proteomes" id="UP000248764"/>
    </source>
</evidence>